<accession>A0A2J0Z7K1</accession>
<reference evidence="1 2" key="1">
    <citation type="submission" date="2017-06" db="EMBL/GenBank/DDBJ databases">
        <title>Ensifer strains isolated from leguminous trees and herbs display diverse denitrification phenotypes with some acting as strong N2O sinks.</title>
        <authorList>
            <person name="Woliy K."/>
            <person name="Mania D."/>
            <person name="Bakken L.R."/>
            <person name="Frostegard A."/>
        </authorList>
    </citation>
    <scope>NUCLEOTIDE SEQUENCE [LARGE SCALE GENOMIC DNA]</scope>
    <source>
        <strain evidence="1 2">AC50a</strain>
    </source>
</reference>
<gene>
    <name evidence="1" type="ORF">CEJ86_06890</name>
</gene>
<organism evidence="1 2">
    <name type="scientific">Rhizobium meliloti</name>
    <name type="common">Ensifer meliloti</name>
    <name type="synonym">Sinorhizobium meliloti</name>
    <dbReference type="NCBI Taxonomy" id="382"/>
    <lineage>
        <taxon>Bacteria</taxon>
        <taxon>Pseudomonadati</taxon>
        <taxon>Pseudomonadota</taxon>
        <taxon>Alphaproteobacteria</taxon>
        <taxon>Hyphomicrobiales</taxon>
        <taxon>Rhizobiaceae</taxon>
        <taxon>Sinorhizobium/Ensifer group</taxon>
        <taxon>Sinorhizobium</taxon>
    </lineage>
</organism>
<dbReference type="Pfam" id="PF13692">
    <property type="entry name" value="Glyco_trans_1_4"/>
    <property type="match status" value="1"/>
</dbReference>
<dbReference type="SUPFAM" id="SSF53756">
    <property type="entry name" value="UDP-Glycosyltransferase/glycogen phosphorylase"/>
    <property type="match status" value="1"/>
</dbReference>
<comment type="caution">
    <text evidence="1">The sequence shown here is derived from an EMBL/GenBank/DDBJ whole genome shotgun (WGS) entry which is preliminary data.</text>
</comment>
<keyword evidence="1" id="KW-0808">Transferase</keyword>
<dbReference type="RefSeq" id="WP_100670513.1">
    <property type="nucleotide sequence ID" value="NZ_NJGD01000002.1"/>
</dbReference>
<dbReference type="PANTHER" id="PTHR45947">
    <property type="entry name" value="SULFOQUINOVOSYL TRANSFERASE SQD2"/>
    <property type="match status" value="1"/>
</dbReference>
<dbReference type="EMBL" id="NJGD01000002">
    <property type="protein sequence ID" value="PJR16495.1"/>
    <property type="molecule type" value="Genomic_DNA"/>
</dbReference>
<dbReference type="GO" id="GO:0016757">
    <property type="term" value="F:glycosyltransferase activity"/>
    <property type="evidence" value="ECO:0007669"/>
    <property type="project" value="TreeGrafter"/>
</dbReference>
<dbReference type="Gene3D" id="3.40.50.2000">
    <property type="entry name" value="Glycogen Phosphorylase B"/>
    <property type="match status" value="2"/>
</dbReference>
<evidence type="ECO:0000313" key="2">
    <source>
        <dbReference type="Proteomes" id="UP000231987"/>
    </source>
</evidence>
<dbReference type="PANTHER" id="PTHR45947:SF3">
    <property type="entry name" value="SULFOQUINOVOSYL TRANSFERASE SQD2"/>
    <property type="match status" value="1"/>
</dbReference>
<evidence type="ECO:0000313" key="1">
    <source>
        <dbReference type="EMBL" id="PJR16495.1"/>
    </source>
</evidence>
<dbReference type="AlphaFoldDB" id="A0A2J0Z7K1"/>
<sequence length="365" mass="39713">MNIAFHAPLKSPDHPVPSGDRQMARMLIEALRLAGHDVSIASELRTFSREASDAAFSAFRKEAEGEIARLRRLWQSKGPPDLWFCYHPYYKAPDLIGPALSAEFSIPYVTAESSYSFRRNLGAWKLAQDEVAAGARQAAVNICFTHRDREGLEEAVPEVRSALLAPFIDVSPFRDLRRTGAGGNRLLAVAMMRQGDKMDSYRMLARALALVADVPWTLTVVGDGPARADVSEAFSAFPAGRLDWLGERPPQAIPEILAGGDLYVWPGCGEAYGLSYLEAQAAGLAVVAQHTAGVPEVVRDGETGYLTTAGDIDALAAAVRRFLVDGPLRRQFGERARRFVFEHRSLPAAAARLSGIFADFVGSAK</sequence>
<name>A0A2J0Z7K1_RHIML</name>
<dbReference type="Proteomes" id="UP000231987">
    <property type="component" value="Unassembled WGS sequence"/>
</dbReference>
<dbReference type="InterPro" id="IPR050194">
    <property type="entry name" value="Glycosyltransferase_grp1"/>
</dbReference>
<proteinExistence type="predicted"/>
<dbReference type="CDD" id="cd03801">
    <property type="entry name" value="GT4_PimA-like"/>
    <property type="match status" value="1"/>
</dbReference>
<protein>
    <submittedName>
        <fullName evidence="1">Glycosyl transferase</fullName>
    </submittedName>
</protein>